<feature type="domain" description="BPL/LPL catalytic" evidence="5">
    <location>
        <begin position="44"/>
        <end position="143"/>
    </location>
</feature>
<dbReference type="NCBIfam" id="TIGR00121">
    <property type="entry name" value="birA_ligase"/>
    <property type="match status" value="1"/>
</dbReference>
<dbReference type="RefSeq" id="WP_073823986.1">
    <property type="nucleotide sequence ID" value="NZ_JAUNKL010000002.1"/>
</dbReference>
<dbReference type="GO" id="GO:0005737">
    <property type="term" value="C:cytoplasm"/>
    <property type="evidence" value="ECO:0007669"/>
    <property type="project" value="TreeGrafter"/>
</dbReference>
<comment type="caution">
    <text evidence="6">The sequence shown here is derived from an EMBL/GenBank/DDBJ whole genome shotgun (WGS) entry which is preliminary data.</text>
</comment>
<dbReference type="FunCoup" id="A0A1Q5PWB8">
    <property type="interactions" value="77"/>
</dbReference>
<dbReference type="Proteomes" id="UP000185612">
    <property type="component" value="Unassembled WGS sequence"/>
</dbReference>
<dbReference type="Gene3D" id="3.30.930.10">
    <property type="entry name" value="Bira Bifunctional Protein, Domain 2"/>
    <property type="match status" value="1"/>
</dbReference>
<evidence type="ECO:0000256" key="2">
    <source>
        <dbReference type="ARBA" id="ARBA00023267"/>
    </source>
</evidence>
<dbReference type="Pfam" id="PF02237">
    <property type="entry name" value="BPL_C"/>
    <property type="match status" value="1"/>
</dbReference>
<gene>
    <name evidence="6" type="ORF">BSZ40_05165</name>
</gene>
<dbReference type="STRING" id="52770.BSZ40_05165"/>
<proteinExistence type="predicted"/>
<name>A0A1Q5PWB8_9ACTO</name>
<sequence length="255" mass="26707">MNTAALPPVHLVLIAECDSTQDVVQQLADSPAGQAVPPGAVPVVRAQTQRAGRGRLGRTWVTPPNGALTMSCRVPVPADPGWLPLAAGLAVRDVVGEPLMLKWPNDLLLPAAGANLVGWGQARKIGGILVESDGTTAVVGIGVNTKRPPVCPAPWATSLAEAGLPYARTDAELDAWALDITRALLQRLGQPAAARRADYLQACLTLGHRVEVELPDGQVLVGFAQDITGSGALRLETRHGPHEISAGDVRRARSQ</sequence>
<dbReference type="OrthoDB" id="9807064at2"/>
<protein>
    <recommendedName>
        <fullName evidence="3">biotin--[biotin carboxyl-carrier protein] ligase</fullName>
        <ecNumber evidence="3">6.3.4.15</ecNumber>
    </recommendedName>
</protein>
<keyword evidence="2" id="KW-0092">Biotin</keyword>
<evidence type="ECO:0000313" key="6">
    <source>
        <dbReference type="EMBL" id="OKL51878.1"/>
    </source>
</evidence>
<dbReference type="EMBL" id="MQVS01000004">
    <property type="protein sequence ID" value="OKL51878.1"/>
    <property type="molecule type" value="Genomic_DNA"/>
</dbReference>
<organism evidence="6 7">
    <name type="scientific">Buchananella hordeovulneris</name>
    <dbReference type="NCBI Taxonomy" id="52770"/>
    <lineage>
        <taxon>Bacteria</taxon>
        <taxon>Bacillati</taxon>
        <taxon>Actinomycetota</taxon>
        <taxon>Actinomycetes</taxon>
        <taxon>Actinomycetales</taxon>
        <taxon>Actinomycetaceae</taxon>
        <taxon>Buchananella</taxon>
    </lineage>
</organism>
<dbReference type="SUPFAM" id="SSF55681">
    <property type="entry name" value="Class II aaRS and biotin synthetases"/>
    <property type="match status" value="1"/>
</dbReference>
<evidence type="ECO:0000313" key="7">
    <source>
        <dbReference type="Proteomes" id="UP000185612"/>
    </source>
</evidence>
<accession>A0A1Q5PWB8</accession>
<feature type="domain" description="Biotin protein ligase C-terminal" evidence="4">
    <location>
        <begin position="205"/>
        <end position="249"/>
    </location>
</feature>
<dbReference type="Gene3D" id="2.30.30.100">
    <property type="match status" value="1"/>
</dbReference>
<dbReference type="GO" id="GO:0004077">
    <property type="term" value="F:biotin--[biotin carboxyl-carrier protein] ligase activity"/>
    <property type="evidence" value="ECO:0007669"/>
    <property type="project" value="UniProtKB-EC"/>
</dbReference>
<dbReference type="EC" id="6.3.4.15" evidence="3"/>
<dbReference type="InParanoid" id="A0A1Q5PWB8"/>
<evidence type="ECO:0000259" key="4">
    <source>
        <dbReference type="Pfam" id="PF02237"/>
    </source>
</evidence>
<dbReference type="CDD" id="cd16442">
    <property type="entry name" value="BPL"/>
    <property type="match status" value="1"/>
</dbReference>
<dbReference type="InterPro" id="IPR003142">
    <property type="entry name" value="BPL_C"/>
</dbReference>
<dbReference type="Pfam" id="PF03099">
    <property type="entry name" value="BPL_LplA_LipB"/>
    <property type="match status" value="1"/>
</dbReference>
<keyword evidence="7" id="KW-1185">Reference proteome</keyword>
<keyword evidence="1 6" id="KW-0436">Ligase</keyword>
<evidence type="ECO:0000256" key="1">
    <source>
        <dbReference type="ARBA" id="ARBA00022598"/>
    </source>
</evidence>
<evidence type="ECO:0000256" key="3">
    <source>
        <dbReference type="ARBA" id="ARBA00024227"/>
    </source>
</evidence>
<dbReference type="InterPro" id="IPR045864">
    <property type="entry name" value="aa-tRNA-synth_II/BPL/LPL"/>
</dbReference>
<dbReference type="InterPro" id="IPR004143">
    <property type="entry name" value="BPL_LPL_catalytic"/>
</dbReference>
<dbReference type="InterPro" id="IPR004408">
    <property type="entry name" value="Biotin_CoA_COase_ligase"/>
</dbReference>
<dbReference type="PANTHER" id="PTHR12835">
    <property type="entry name" value="BIOTIN PROTEIN LIGASE"/>
    <property type="match status" value="1"/>
</dbReference>
<reference evidence="7" key="1">
    <citation type="submission" date="2016-12" db="EMBL/GenBank/DDBJ databases">
        <authorList>
            <person name="Meng X."/>
        </authorList>
    </citation>
    <scope>NUCLEOTIDE SEQUENCE [LARGE SCALE GENOMIC DNA]</scope>
    <source>
        <strain evidence="7">DSM 20732</strain>
    </source>
</reference>
<evidence type="ECO:0000259" key="5">
    <source>
        <dbReference type="Pfam" id="PF03099"/>
    </source>
</evidence>
<dbReference type="AlphaFoldDB" id="A0A1Q5PWB8"/>
<dbReference type="PANTHER" id="PTHR12835:SF5">
    <property type="entry name" value="BIOTIN--PROTEIN LIGASE"/>
    <property type="match status" value="1"/>
</dbReference>